<evidence type="ECO:0000256" key="8">
    <source>
        <dbReference type="ARBA" id="ARBA00049336"/>
    </source>
</evidence>
<gene>
    <name evidence="11" type="ORF">LMTR13_10735</name>
</gene>
<organism evidence="11 12">
    <name type="scientific">Bradyrhizobium icense</name>
    <dbReference type="NCBI Taxonomy" id="1274631"/>
    <lineage>
        <taxon>Bacteria</taxon>
        <taxon>Pseudomonadati</taxon>
        <taxon>Pseudomonadota</taxon>
        <taxon>Alphaproteobacteria</taxon>
        <taxon>Hyphomicrobiales</taxon>
        <taxon>Nitrobacteraceae</taxon>
        <taxon>Bradyrhizobium</taxon>
    </lineage>
</organism>
<dbReference type="Gene3D" id="3.90.550.10">
    <property type="entry name" value="Spore Coat Polysaccharide Biosynthesis Protein SpsA, Chain A"/>
    <property type="match status" value="1"/>
</dbReference>
<dbReference type="OrthoDB" id="9803871at2"/>
<comment type="catalytic activity">
    <reaction evidence="8 9">
        <text>dTTP + alpha-D-glucose 1-phosphate + H(+) = dTDP-alpha-D-glucose + diphosphate</text>
        <dbReference type="Rhea" id="RHEA:15225"/>
        <dbReference type="ChEBI" id="CHEBI:15378"/>
        <dbReference type="ChEBI" id="CHEBI:33019"/>
        <dbReference type="ChEBI" id="CHEBI:37568"/>
        <dbReference type="ChEBI" id="CHEBI:57477"/>
        <dbReference type="ChEBI" id="CHEBI:58601"/>
        <dbReference type="EC" id="2.7.7.24"/>
    </reaction>
</comment>
<dbReference type="PANTHER" id="PTHR43532:SF1">
    <property type="entry name" value="GLUCOSE-1-PHOSPHATE THYMIDYLYLTRANSFERASE 1"/>
    <property type="match status" value="1"/>
</dbReference>
<dbReference type="EMBL" id="CP016428">
    <property type="protein sequence ID" value="ANW05467.1"/>
    <property type="molecule type" value="Genomic_DNA"/>
</dbReference>
<evidence type="ECO:0000256" key="4">
    <source>
        <dbReference type="ARBA" id="ARBA00022679"/>
    </source>
</evidence>
<dbReference type="STRING" id="1274631.LMTR13_10735"/>
<keyword evidence="4 9" id="KW-0808">Transferase</keyword>
<keyword evidence="12" id="KW-1185">Reference proteome</keyword>
<feature type="domain" description="Nucleotidyl transferase" evidence="10">
    <location>
        <begin position="5"/>
        <end position="240"/>
    </location>
</feature>
<evidence type="ECO:0000256" key="3">
    <source>
        <dbReference type="ARBA" id="ARBA00012461"/>
    </source>
</evidence>
<evidence type="ECO:0000259" key="10">
    <source>
        <dbReference type="Pfam" id="PF00483"/>
    </source>
</evidence>
<dbReference type="Proteomes" id="UP000092839">
    <property type="component" value="Chromosome"/>
</dbReference>
<evidence type="ECO:0000256" key="5">
    <source>
        <dbReference type="ARBA" id="ARBA00022695"/>
    </source>
</evidence>
<evidence type="ECO:0000313" key="12">
    <source>
        <dbReference type="Proteomes" id="UP000092839"/>
    </source>
</evidence>
<dbReference type="InterPro" id="IPR005907">
    <property type="entry name" value="G1P_thy_trans_s"/>
</dbReference>
<proteinExistence type="inferred from homology"/>
<keyword evidence="7 9" id="KW-0460">Magnesium</keyword>
<dbReference type="InterPro" id="IPR029044">
    <property type="entry name" value="Nucleotide-diphossugar_trans"/>
</dbReference>
<accession>A0A1B1URS2</accession>
<dbReference type="FunFam" id="3.90.550.10:FF:000023">
    <property type="entry name" value="Glucose-1-phosphate thymidylyltransferase"/>
    <property type="match status" value="1"/>
</dbReference>
<evidence type="ECO:0000256" key="2">
    <source>
        <dbReference type="ARBA" id="ARBA00010480"/>
    </source>
</evidence>
<dbReference type="InterPro" id="IPR005835">
    <property type="entry name" value="NTP_transferase_dom"/>
</dbReference>
<evidence type="ECO:0000256" key="7">
    <source>
        <dbReference type="ARBA" id="ARBA00022842"/>
    </source>
</evidence>
<evidence type="ECO:0000256" key="1">
    <source>
        <dbReference type="ARBA" id="ARBA00001946"/>
    </source>
</evidence>
<evidence type="ECO:0000256" key="9">
    <source>
        <dbReference type="RuleBase" id="RU003706"/>
    </source>
</evidence>
<reference evidence="11 12" key="1">
    <citation type="submission" date="2016-07" db="EMBL/GenBank/DDBJ databases">
        <title>Complete genome sequence of Bradyrhizobium icense LMTR 13T, a potential inoculant strain isolated from lima bean (Phaseolus lunatus) in Peru.</title>
        <authorList>
            <person name="Ormeno-Orrillo E."/>
            <person name="Duran D."/>
            <person name="Rogel M.A."/>
            <person name="Rey L."/>
            <person name="Imperial J."/>
            <person name="Ruiz-Argueso T."/>
            <person name="Martinez-Romero E."/>
        </authorList>
    </citation>
    <scope>NUCLEOTIDE SEQUENCE [LARGE SCALE GENOMIC DNA]</scope>
    <source>
        <strain evidence="11 12">LMTR 13</strain>
    </source>
</reference>
<comment type="function">
    <text evidence="9">Catalyzes the formation of dTDP-glucose, from dTTP and glucose 1-phosphate, as well as its pyrophosphorolysis.</text>
</comment>
<dbReference type="AlphaFoldDB" id="A0A1B1URS2"/>
<name>A0A1B1URS2_9BRAD</name>
<evidence type="ECO:0000256" key="6">
    <source>
        <dbReference type="ARBA" id="ARBA00022723"/>
    </source>
</evidence>
<dbReference type="PANTHER" id="PTHR43532">
    <property type="entry name" value="GLUCOSE-1-PHOSPHATE THYMIDYLYLTRANSFERASE"/>
    <property type="match status" value="1"/>
</dbReference>
<keyword evidence="6 9" id="KW-0479">Metal-binding</keyword>
<protein>
    <recommendedName>
        <fullName evidence="3 9">Glucose-1-phosphate thymidylyltransferase</fullName>
        <ecNumber evidence="3 9">2.7.7.24</ecNumber>
    </recommendedName>
</protein>
<evidence type="ECO:0000313" key="11">
    <source>
        <dbReference type="EMBL" id="ANW05467.1"/>
    </source>
</evidence>
<dbReference type="Pfam" id="PF00483">
    <property type="entry name" value="NTP_transferase"/>
    <property type="match status" value="1"/>
</dbReference>
<comment type="cofactor">
    <cofactor evidence="1">
        <name>Mg(2+)</name>
        <dbReference type="ChEBI" id="CHEBI:18420"/>
    </cofactor>
</comment>
<dbReference type="SUPFAM" id="SSF53448">
    <property type="entry name" value="Nucleotide-diphospho-sugar transferases"/>
    <property type="match status" value="1"/>
</dbReference>
<dbReference type="EC" id="2.7.7.24" evidence="3 9"/>
<keyword evidence="5 9" id="KW-0548">Nucleotidyltransferase</keyword>
<dbReference type="NCBIfam" id="TIGR01207">
    <property type="entry name" value="rmlA"/>
    <property type="match status" value="1"/>
</dbReference>
<dbReference type="GO" id="GO:0046872">
    <property type="term" value="F:metal ion binding"/>
    <property type="evidence" value="ECO:0007669"/>
    <property type="project" value="UniProtKB-KW"/>
</dbReference>
<dbReference type="KEGG" id="bic:LMTR13_10735"/>
<sequence>MRKWKGIIVAGGSGSRLFPLTHVVNKHLLPVYDKPMIYYPLTTLMLGGVRDFVIISNPQALDQMSTLLGDGKRWGITIVYRPQERPGGIAECFRIAASDITGHNVALALGDNIFFGAGLPRLLLEAMAQESGATVFGYEVADPSAYGVVVLDEGGRAIDIEEKPKNSRSRLAIPGLYFYDERVLQISNEIRPSARGELEITDVNRRYLAMGDLRVRLFGRGVAWLDGGTHRDLFEAAQFVKVVEERTGLKIACPEEVALRMKFIDQSAFERLIDPNPKTDYQLYLRSLLEASPLTER</sequence>
<comment type="similarity">
    <text evidence="2 9">Belongs to the glucose-1-phosphate thymidylyltransferase family.</text>
</comment>
<dbReference type="GO" id="GO:0008879">
    <property type="term" value="F:glucose-1-phosphate thymidylyltransferase activity"/>
    <property type="evidence" value="ECO:0007669"/>
    <property type="project" value="UniProtKB-EC"/>
</dbReference>